<accession>A0A072PWN4</accession>
<comment type="caution">
    <text evidence="1">The sequence shown here is derived from an EMBL/GenBank/DDBJ whole genome shotgun (WGS) entry which is preliminary data.</text>
</comment>
<organism evidence="1 2">
    <name type="scientific">Exophiala aquamarina CBS 119918</name>
    <dbReference type="NCBI Taxonomy" id="1182545"/>
    <lineage>
        <taxon>Eukaryota</taxon>
        <taxon>Fungi</taxon>
        <taxon>Dikarya</taxon>
        <taxon>Ascomycota</taxon>
        <taxon>Pezizomycotina</taxon>
        <taxon>Eurotiomycetes</taxon>
        <taxon>Chaetothyriomycetidae</taxon>
        <taxon>Chaetothyriales</taxon>
        <taxon>Herpotrichiellaceae</taxon>
        <taxon>Exophiala</taxon>
    </lineage>
</organism>
<evidence type="ECO:0000313" key="2">
    <source>
        <dbReference type="Proteomes" id="UP000027920"/>
    </source>
</evidence>
<dbReference type="AlphaFoldDB" id="A0A072PWN4"/>
<name>A0A072PWN4_9EURO</name>
<proteinExistence type="predicted"/>
<keyword evidence="2" id="KW-1185">Reference proteome</keyword>
<dbReference type="HOGENOM" id="CLU_2145864_0_0_1"/>
<gene>
    <name evidence="1" type="ORF">A1O9_04860</name>
</gene>
<dbReference type="EMBL" id="AMGV01000003">
    <property type="protein sequence ID" value="KEF60010.1"/>
    <property type="molecule type" value="Genomic_DNA"/>
</dbReference>
<dbReference type="RefSeq" id="XP_013262600.1">
    <property type="nucleotide sequence ID" value="XM_013407146.1"/>
</dbReference>
<dbReference type="VEuPathDB" id="FungiDB:A1O9_04860"/>
<evidence type="ECO:0000313" key="1">
    <source>
        <dbReference type="EMBL" id="KEF60010.1"/>
    </source>
</evidence>
<sequence length="112" mass="12325">MATTSIPLGLSFIPLSKLQYMLFRLLETSRPIAQLSVRTSISSTELVATWVSIRTVLKNMLAATSPLKLLHHLNTMARLQSFLSFHTQSTALHPGVIQPHGILTPPSGRQAH</sequence>
<dbReference type="GeneID" id="25279787"/>
<dbReference type="Proteomes" id="UP000027920">
    <property type="component" value="Unassembled WGS sequence"/>
</dbReference>
<protein>
    <submittedName>
        <fullName evidence="1">Uncharacterized protein</fullName>
    </submittedName>
</protein>
<reference evidence="1 2" key="1">
    <citation type="submission" date="2013-03" db="EMBL/GenBank/DDBJ databases">
        <title>The Genome Sequence of Exophiala aquamarina CBS 119918.</title>
        <authorList>
            <consortium name="The Broad Institute Genomics Platform"/>
            <person name="Cuomo C."/>
            <person name="de Hoog S."/>
            <person name="Gorbushina A."/>
            <person name="Walker B."/>
            <person name="Young S.K."/>
            <person name="Zeng Q."/>
            <person name="Gargeya S."/>
            <person name="Fitzgerald M."/>
            <person name="Haas B."/>
            <person name="Abouelleil A."/>
            <person name="Allen A.W."/>
            <person name="Alvarado L."/>
            <person name="Arachchi H.M."/>
            <person name="Berlin A.M."/>
            <person name="Chapman S.B."/>
            <person name="Gainer-Dewar J."/>
            <person name="Goldberg J."/>
            <person name="Griggs A."/>
            <person name="Gujja S."/>
            <person name="Hansen M."/>
            <person name="Howarth C."/>
            <person name="Imamovic A."/>
            <person name="Ireland A."/>
            <person name="Larimer J."/>
            <person name="McCowan C."/>
            <person name="Murphy C."/>
            <person name="Pearson M."/>
            <person name="Poon T.W."/>
            <person name="Priest M."/>
            <person name="Roberts A."/>
            <person name="Saif S."/>
            <person name="Shea T."/>
            <person name="Sisk P."/>
            <person name="Sykes S."/>
            <person name="Wortman J."/>
            <person name="Nusbaum C."/>
            <person name="Birren B."/>
        </authorList>
    </citation>
    <scope>NUCLEOTIDE SEQUENCE [LARGE SCALE GENOMIC DNA]</scope>
    <source>
        <strain evidence="1 2">CBS 119918</strain>
    </source>
</reference>